<feature type="chain" id="PRO_5046010911" evidence="1">
    <location>
        <begin position="25"/>
        <end position="111"/>
    </location>
</feature>
<name>A0ABX1F2Z5_9PROT</name>
<evidence type="ECO:0000313" key="3">
    <source>
        <dbReference type="Proteomes" id="UP000765160"/>
    </source>
</evidence>
<evidence type="ECO:0000313" key="2">
    <source>
        <dbReference type="EMBL" id="NKE46736.1"/>
    </source>
</evidence>
<accession>A0ABX1F2Z5</accession>
<dbReference type="Proteomes" id="UP000765160">
    <property type="component" value="Unassembled WGS sequence"/>
</dbReference>
<gene>
    <name evidence="2" type="ORF">HB662_18290</name>
</gene>
<keyword evidence="3" id="KW-1185">Reference proteome</keyword>
<dbReference type="EMBL" id="JAAVTX010000005">
    <property type="protein sequence ID" value="NKE46736.1"/>
    <property type="molecule type" value="Genomic_DNA"/>
</dbReference>
<evidence type="ECO:0000256" key="1">
    <source>
        <dbReference type="SAM" id="SignalP"/>
    </source>
</evidence>
<comment type="caution">
    <text evidence="2">The sequence shown here is derived from an EMBL/GenBank/DDBJ whole genome shotgun (WGS) entry which is preliminary data.</text>
</comment>
<keyword evidence="1" id="KW-0732">Signal</keyword>
<proteinExistence type="predicted"/>
<sequence length="111" mass="10541">MPRAILALILALQMLMLPAGRVQAQTLQSLVVGADVAVVVPPRGAAVLRPLVSPAASAVEISSLPMTAGAAAGTGLAAGALPFLLPIAAAVALGGGLPGSGGSGTAPASTR</sequence>
<protein>
    <submittedName>
        <fullName evidence="2">Uncharacterized protein</fullName>
    </submittedName>
</protein>
<feature type="signal peptide" evidence="1">
    <location>
        <begin position="1"/>
        <end position="24"/>
    </location>
</feature>
<dbReference type="RefSeq" id="WP_168051309.1">
    <property type="nucleotide sequence ID" value="NZ_JAATJR010000005.1"/>
</dbReference>
<reference evidence="2 3" key="1">
    <citation type="submission" date="2020-03" db="EMBL/GenBank/DDBJ databases">
        <title>Roseomonas selenitidurans sp. nov. isolated from soil.</title>
        <authorList>
            <person name="Liu H."/>
        </authorList>
    </citation>
    <scope>NUCLEOTIDE SEQUENCE [LARGE SCALE GENOMIC DNA]</scope>
    <source>
        <strain evidence="2 3">JCM 15073</strain>
    </source>
</reference>
<organism evidence="2 3">
    <name type="scientific">Falsiroseomonas frigidaquae</name>
    <dbReference type="NCBI Taxonomy" id="487318"/>
    <lineage>
        <taxon>Bacteria</taxon>
        <taxon>Pseudomonadati</taxon>
        <taxon>Pseudomonadota</taxon>
        <taxon>Alphaproteobacteria</taxon>
        <taxon>Acetobacterales</taxon>
        <taxon>Roseomonadaceae</taxon>
        <taxon>Falsiroseomonas</taxon>
    </lineage>
</organism>